<dbReference type="Proteomes" id="UP001056436">
    <property type="component" value="Unassembled WGS sequence"/>
</dbReference>
<dbReference type="PANTHER" id="PTHR40619:SF3">
    <property type="entry name" value="FUNGAL STAND N-TERMINAL GOODBYE DOMAIN-CONTAINING PROTEIN"/>
    <property type="match status" value="1"/>
</dbReference>
<proteinExistence type="predicted"/>
<name>A0A9Q0B3S6_9PEZI</name>
<accession>A0A9Q0B3S6</accession>
<dbReference type="AlphaFoldDB" id="A0A9Q0B3S6"/>
<reference evidence="1" key="1">
    <citation type="submission" date="2019-01" db="EMBL/GenBank/DDBJ databases">
        <title>Colletotrichum abscissum LGMF1257.</title>
        <authorList>
            <person name="Baroncelli R."/>
        </authorList>
    </citation>
    <scope>NUCLEOTIDE SEQUENCE</scope>
    <source>
        <strain evidence="1">Ca142</strain>
    </source>
</reference>
<dbReference type="OrthoDB" id="4830728at2759"/>
<dbReference type="EMBL" id="SDAQ01000056">
    <property type="protein sequence ID" value="KAI3546729.1"/>
    <property type="molecule type" value="Genomic_DNA"/>
</dbReference>
<organism evidence="1 2">
    <name type="scientific">Colletotrichum abscissum</name>
    <dbReference type="NCBI Taxonomy" id="1671311"/>
    <lineage>
        <taxon>Eukaryota</taxon>
        <taxon>Fungi</taxon>
        <taxon>Dikarya</taxon>
        <taxon>Ascomycota</taxon>
        <taxon>Pezizomycotina</taxon>
        <taxon>Sordariomycetes</taxon>
        <taxon>Hypocreomycetidae</taxon>
        <taxon>Glomerellales</taxon>
        <taxon>Glomerellaceae</taxon>
        <taxon>Colletotrichum</taxon>
        <taxon>Colletotrichum acutatum species complex</taxon>
    </lineage>
</organism>
<keyword evidence="2" id="KW-1185">Reference proteome</keyword>
<dbReference type="PANTHER" id="PTHR40619">
    <property type="entry name" value="FUNGAL STAND N-TERMINAL GOODBYE DOMAIN-CONTAINING PROTEIN"/>
    <property type="match status" value="1"/>
</dbReference>
<protein>
    <submittedName>
        <fullName evidence="1">Uncharacterized protein</fullName>
    </submittedName>
</protein>
<evidence type="ECO:0000313" key="2">
    <source>
        <dbReference type="Proteomes" id="UP001056436"/>
    </source>
</evidence>
<comment type="caution">
    <text evidence="1">The sequence shown here is derived from an EMBL/GenBank/DDBJ whole genome shotgun (WGS) entry which is preliminary data.</text>
</comment>
<evidence type="ECO:0000313" key="1">
    <source>
        <dbReference type="EMBL" id="KAI3546729.1"/>
    </source>
</evidence>
<sequence length="178" mass="19803">MNFWNGIFPKAMHQLRSTPPPKDRASTIFDIRNKHDWDTVYSTLDEARNKYQREGGPLGWLRKVRRKGADNITSVEGIVKIVSKATPNDPYATPILGALEVLLDAVKTAASVRKQVLEGFEGLVPIFSDVELFLGTFQGDLNIENASVDLTATTLGAIEYAIGFFISNECKSFVLIRK</sequence>
<gene>
    <name evidence="1" type="ORF">CABS02_08922</name>
</gene>